<evidence type="ECO:0000259" key="3">
    <source>
        <dbReference type="Pfam" id="PF00561"/>
    </source>
</evidence>
<protein>
    <recommendedName>
        <fullName evidence="1">Protein ABHD13</fullName>
    </recommendedName>
    <alternativeName>
        <fullName evidence="2">Alpha/beta hydrolase domain-containing protein 13</fullName>
    </alternativeName>
</protein>
<dbReference type="Proteomes" id="UP000790347">
    <property type="component" value="Unassembled WGS sequence"/>
</dbReference>
<feature type="domain" description="AB hydrolase-1" evidence="3">
    <location>
        <begin position="82"/>
        <end position="185"/>
    </location>
</feature>
<dbReference type="GO" id="GO:0008474">
    <property type="term" value="F:palmitoyl-(protein) hydrolase activity"/>
    <property type="evidence" value="ECO:0007669"/>
    <property type="project" value="TreeGrafter"/>
</dbReference>
<reference evidence="4" key="1">
    <citation type="submission" date="2013-05" db="EMBL/GenBank/DDBJ databases">
        <authorList>
            <person name="Yim A.K.Y."/>
            <person name="Chan T.F."/>
            <person name="Ji K.M."/>
            <person name="Liu X.Y."/>
            <person name="Zhou J.W."/>
            <person name="Li R.Q."/>
            <person name="Yang K.Y."/>
            <person name="Li J."/>
            <person name="Li M."/>
            <person name="Law P.T.W."/>
            <person name="Wu Y.L."/>
            <person name="Cai Z.L."/>
            <person name="Qin H."/>
            <person name="Bao Y."/>
            <person name="Leung R.K.K."/>
            <person name="Ng P.K.S."/>
            <person name="Zou J."/>
            <person name="Zhong X.J."/>
            <person name="Ran P.X."/>
            <person name="Zhong N.S."/>
            <person name="Liu Z.G."/>
            <person name="Tsui S.K.W."/>
        </authorList>
    </citation>
    <scope>NUCLEOTIDE SEQUENCE</scope>
    <source>
        <strain evidence="4">Derf</strain>
        <tissue evidence="4">Whole organism</tissue>
    </source>
</reference>
<evidence type="ECO:0000313" key="4">
    <source>
        <dbReference type="EMBL" id="KAH9494025.1"/>
    </source>
</evidence>
<dbReference type="PANTHER" id="PTHR12277:SF81">
    <property type="entry name" value="PROTEIN ABHD13"/>
    <property type="match status" value="1"/>
</dbReference>
<dbReference type="EMBL" id="ASGP02000008">
    <property type="protein sequence ID" value="KAH9494025.1"/>
    <property type="molecule type" value="Genomic_DNA"/>
</dbReference>
<organism evidence="4 5">
    <name type="scientific">Dermatophagoides farinae</name>
    <name type="common">American house dust mite</name>
    <dbReference type="NCBI Taxonomy" id="6954"/>
    <lineage>
        <taxon>Eukaryota</taxon>
        <taxon>Metazoa</taxon>
        <taxon>Ecdysozoa</taxon>
        <taxon>Arthropoda</taxon>
        <taxon>Chelicerata</taxon>
        <taxon>Arachnida</taxon>
        <taxon>Acari</taxon>
        <taxon>Acariformes</taxon>
        <taxon>Sarcoptiformes</taxon>
        <taxon>Astigmata</taxon>
        <taxon>Psoroptidia</taxon>
        <taxon>Analgoidea</taxon>
        <taxon>Pyroglyphidae</taxon>
        <taxon>Dermatophagoidinae</taxon>
        <taxon>Dermatophagoides</taxon>
    </lineage>
</organism>
<gene>
    <name evidence="4" type="primary">ABHD17A</name>
    <name evidence="4" type="ORF">DERF_014748</name>
</gene>
<name>A0A922HN15_DERFA</name>
<evidence type="ECO:0000256" key="1">
    <source>
        <dbReference type="ARBA" id="ARBA00040125"/>
    </source>
</evidence>
<evidence type="ECO:0000256" key="2">
    <source>
        <dbReference type="ARBA" id="ARBA00042701"/>
    </source>
</evidence>
<dbReference type="AlphaFoldDB" id="A0A922HN15"/>
<dbReference type="Gene3D" id="3.40.50.1820">
    <property type="entry name" value="alpha/beta hydrolase"/>
    <property type="match status" value="1"/>
</dbReference>
<comment type="caution">
    <text evidence="4">The sequence shown here is derived from an EMBL/GenBank/DDBJ whole genome shotgun (WGS) entry which is preliminary data.</text>
</comment>
<dbReference type="SUPFAM" id="SSF53474">
    <property type="entry name" value="alpha/beta-Hydrolases"/>
    <property type="match status" value="1"/>
</dbReference>
<accession>A0A922HN15</accession>
<dbReference type="GO" id="GO:0005886">
    <property type="term" value="C:plasma membrane"/>
    <property type="evidence" value="ECO:0007669"/>
    <property type="project" value="TreeGrafter"/>
</dbReference>
<keyword evidence="5" id="KW-1185">Reference proteome</keyword>
<dbReference type="InterPro" id="IPR000073">
    <property type="entry name" value="AB_hydrolase_1"/>
</dbReference>
<keyword evidence="4" id="KW-0378">Hydrolase</keyword>
<proteinExistence type="predicted"/>
<evidence type="ECO:0000313" key="5">
    <source>
        <dbReference type="Proteomes" id="UP000790347"/>
    </source>
</evidence>
<dbReference type="Pfam" id="PF00561">
    <property type="entry name" value="Abhydrolase_1"/>
    <property type="match status" value="1"/>
</dbReference>
<reference evidence="4" key="2">
    <citation type="journal article" date="2022" name="Res Sq">
        <title>Comparative Genomics Reveals Insights into the Divergent Evolution of Astigmatic Mites and Household Pest Adaptations.</title>
        <authorList>
            <person name="Xiong Q."/>
            <person name="Wan A.T.-Y."/>
            <person name="Liu X.-Y."/>
            <person name="Fung C.S.-H."/>
            <person name="Xiao X."/>
            <person name="Malainual N."/>
            <person name="Hou J."/>
            <person name="Wang L."/>
            <person name="Wang M."/>
            <person name="Yang K."/>
            <person name="Cui Y."/>
            <person name="Leung E."/>
            <person name="Nong W."/>
            <person name="Shin S.-K."/>
            <person name="Au S."/>
            <person name="Jeong K.Y."/>
            <person name="Chew F.T."/>
            <person name="Hui J."/>
            <person name="Leung T.F."/>
            <person name="Tungtrongchitr A."/>
            <person name="Zhong N."/>
            <person name="Liu Z."/>
            <person name="Tsui S."/>
        </authorList>
    </citation>
    <scope>NUCLEOTIDE SEQUENCE</scope>
    <source>
        <strain evidence="4">Derf</strain>
        <tissue evidence="4">Whole organism</tissue>
    </source>
</reference>
<sequence>MSFFRNLFDTCMSIFLKTIPEQSYTMEFDPISSRYDVRLKNGNDYSNCHRYRQHCDAFIEKSNSDNDIACLMLRPVQQPKYTILFNHGGTVDLGKICNFLYTLAKRLECNIFVYDYSGYGQSTGRPTEKVVYADAETVWSLLLNKYRLQPQQIIIYGQSLGTGPTLYLASMHRQVKGVILHSPFLSMAKLYMPGQSSKKCPDFDVFRNIEMIEQVEAPVLFMHGSRDRVVPISHAKKLFEKCSNPVNPLWIDGGGHDDLFTFESYHPSNVLILKTKFNNSEYD</sequence>
<dbReference type="GO" id="GO:0010008">
    <property type="term" value="C:endosome membrane"/>
    <property type="evidence" value="ECO:0007669"/>
    <property type="project" value="TreeGrafter"/>
</dbReference>
<dbReference type="PANTHER" id="PTHR12277">
    <property type="entry name" value="ALPHA/BETA HYDROLASE DOMAIN-CONTAINING PROTEIN"/>
    <property type="match status" value="1"/>
</dbReference>
<dbReference type="InterPro" id="IPR029058">
    <property type="entry name" value="AB_hydrolase_fold"/>
</dbReference>